<comment type="subunit">
    <text evidence="2">Homodimer.</text>
</comment>
<dbReference type="InterPro" id="IPR004401">
    <property type="entry name" value="YbaB/EbfC"/>
</dbReference>
<evidence type="ECO:0000256" key="1">
    <source>
        <dbReference type="ARBA" id="ARBA00023125"/>
    </source>
</evidence>
<comment type="similarity">
    <text evidence="2">Belongs to the YbaB/EbfC family.</text>
</comment>
<accession>A0AA48HXE9</accession>
<dbReference type="PANTHER" id="PTHR33449">
    <property type="entry name" value="NUCLEOID-ASSOCIATED PROTEIN YBAB"/>
    <property type="match status" value="1"/>
</dbReference>
<evidence type="ECO:0000313" key="3">
    <source>
        <dbReference type="EMBL" id="BED93153.1"/>
    </source>
</evidence>
<dbReference type="Gene3D" id="3.30.1310.10">
    <property type="entry name" value="Nucleoid-associated protein YbaB-like domain"/>
    <property type="match status" value="1"/>
</dbReference>
<dbReference type="HAMAP" id="MF_00274">
    <property type="entry name" value="DNA_YbaB_EbfC"/>
    <property type="match status" value="1"/>
</dbReference>
<dbReference type="PIRSF" id="PIRSF004555">
    <property type="entry name" value="UCP004555"/>
    <property type="match status" value="1"/>
</dbReference>
<dbReference type="SUPFAM" id="SSF82607">
    <property type="entry name" value="YbaB-like"/>
    <property type="match status" value="1"/>
</dbReference>
<organism evidence="3">
    <name type="scientific">Candidatus Paraimprobicoccus trichonymphae</name>
    <dbReference type="NCBI Taxonomy" id="3033793"/>
    <lineage>
        <taxon>Bacteria</taxon>
        <taxon>Bacillati</taxon>
        <taxon>Bacillota</taxon>
        <taxon>Clostridia</taxon>
        <taxon>Candidatus Paraimprobicoccus</taxon>
    </lineage>
</organism>
<keyword evidence="1 2" id="KW-0238">DNA-binding</keyword>
<dbReference type="InterPro" id="IPR036894">
    <property type="entry name" value="YbaB-like_sf"/>
</dbReference>
<dbReference type="Proteomes" id="UP001335720">
    <property type="component" value="Chromosome"/>
</dbReference>
<sequence length="109" mass="12100">MKVRLNNSNNMPNMDNLKELAQKAQHAQEELDTKEYTASSGGEAVKVIITGKPEVKYINIKPEVIDLEDLEILSDMIKVAINSAINKSLEDKENVMQSFSGSFNIPGFS</sequence>
<dbReference type="PANTHER" id="PTHR33449:SF1">
    <property type="entry name" value="NUCLEOID-ASSOCIATED PROTEIN YBAB"/>
    <property type="match status" value="1"/>
</dbReference>
<dbReference type="GO" id="GO:0043590">
    <property type="term" value="C:bacterial nucleoid"/>
    <property type="evidence" value="ECO:0007669"/>
    <property type="project" value="UniProtKB-UniRule"/>
</dbReference>
<comment type="subcellular location">
    <subcellularLocation>
        <location evidence="2">Cytoplasm</location>
        <location evidence="2">Nucleoid</location>
    </subcellularLocation>
</comment>
<dbReference type="EMBL" id="AP027925">
    <property type="protein sequence ID" value="BED93153.1"/>
    <property type="molecule type" value="Genomic_DNA"/>
</dbReference>
<proteinExistence type="inferred from homology"/>
<dbReference type="GO" id="GO:0005829">
    <property type="term" value="C:cytosol"/>
    <property type="evidence" value="ECO:0007669"/>
    <property type="project" value="TreeGrafter"/>
</dbReference>
<dbReference type="AlphaFoldDB" id="A0AA48HXE9"/>
<dbReference type="KEGG" id="ptrh:RsTaC01_1127"/>
<keyword evidence="2" id="KW-0963">Cytoplasm</keyword>
<dbReference type="NCBIfam" id="TIGR00103">
    <property type="entry name" value="DNA_YbaB_EbfC"/>
    <property type="match status" value="1"/>
</dbReference>
<evidence type="ECO:0000256" key="2">
    <source>
        <dbReference type="HAMAP-Rule" id="MF_00274"/>
    </source>
</evidence>
<reference evidence="3" key="1">
    <citation type="journal article" date="2023" name="ISME J.">
        <title>Emergence of putative energy parasites within Clostridia revealed by genome analysis of a novel endosymbiotic clade.</title>
        <authorList>
            <person name="Takahashi K."/>
            <person name="Kuwahara H."/>
            <person name="Horikawa Y."/>
            <person name="Izawa K."/>
            <person name="Kato D."/>
            <person name="Inagaki T."/>
            <person name="Yuki M."/>
            <person name="Ohkuma M."/>
            <person name="Hongoh Y."/>
        </authorList>
    </citation>
    <scope>NUCLEOTIDE SEQUENCE</scope>
    <source>
        <strain evidence="3">RsTa-C01</strain>
    </source>
</reference>
<comment type="function">
    <text evidence="2">Binds to DNA and alters its conformation. May be involved in regulation of gene expression, nucleoid organization and DNA protection.</text>
</comment>
<protein>
    <recommendedName>
        <fullName evidence="2">Nucleoid-associated protein RsTaC01_1127</fullName>
    </recommendedName>
</protein>
<dbReference type="GO" id="GO:0003677">
    <property type="term" value="F:DNA binding"/>
    <property type="evidence" value="ECO:0007669"/>
    <property type="project" value="UniProtKB-UniRule"/>
</dbReference>
<gene>
    <name evidence="3" type="ORF">RsTaC01_1127</name>
</gene>
<dbReference type="Pfam" id="PF02575">
    <property type="entry name" value="YbaB_DNA_bd"/>
    <property type="match status" value="1"/>
</dbReference>
<name>A0AA48HXE9_9FIRM</name>